<protein>
    <submittedName>
        <fullName evidence="1 2">Uncharacterized protein</fullName>
    </submittedName>
</protein>
<dbReference type="HOGENOM" id="CLU_2926129_0_0_1"/>
<proteinExistence type="predicted"/>
<reference evidence="2" key="3">
    <citation type="submission" date="2015-04" db="UniProtKB">
        <authorList>
            <consortium name="EnsemblPlants"/>
        </authorList>
    </citation>
    <scope>IDENTIFICATION</scope>
    <source>
        <strain evidence="2">cv. Jemalong A17</strain>
    </source>
</reference>
<sequence>MKSLFGAHDALELVENGYEDLGANPTDAHRVTFKELKRKDCKALQVEEEEVEEEEEICVAK</sequence>
<reference evidence="1 3" key="1">
    <citation type="journal article" date="2011" name="Nature">
        <title>The Medicago genome provides insight into the evolution of rhizobial symbioses.</title>
        <authorList>
            <person name="Young N.D."/>
            <person name="Debelle F."/>
            <person name="Oldroyd G.E."/>
            <person name="Geurts R."/>
            <person name="Cannon S.B."/>
            <person name="Udvardi M.K."/>
            <person name="Benedito V.A."/>
            <person name="Mayer K.F."/>
            <person name="Gouzy J."/>
            <person name="Schoof H."/>
            <person name="Van de Peer Y."/>
            <person name="Proost S."/>
            <person name="Cook D.R."/>
            <person name="Meyers B.C."/>
            <person name="Spannagl M."/>
            <person name="Cheung F."/>
            <person name="De Mita S."/>
            <person name="Krishnakumar V."/>
            <person name="Gundlach H."/>
            <person name="Zhou S."/>
            <person name="Mudge J."/>
            <person name="Bharti A.K."/>
            <person name="Murray J.D."/>
            <person name="Naoumkina M.A."/>
            <person name="Rosen B."/>
            <person name="Silverstein K.A."/>
            <person name="Tang H."/>
            <person name="Rombauts S."/>
            <person name="Zhao P.X."/>
            <person name="Zhou P."/>
            <person name="Barbe V."/>
            <person name="Bardou P."/>
            <person name="Bechner M."/>
            <person name="Bellec A."/>
            <person name="Berger A."/>
            <person name="Berges H."/>
            <person name="Bidwell S."/>
            <person name="Bisseling T."/>
            <person name="Choisne N."/>
            <person name="Couloux A."/>
            <person name="Denny R."/>
            <person name="Deshpande S."/>
            <person name="Dai X."/>
            <person name="Doyle J.J."/>
            <person name="Dudez A.M."/>
            <person name="Farmer A.D."/>
            <person name="Fouteau S."/>
            <person name="Franken C."/>
            <person name="Gibelin C."/>
            <person name="Gish J."/>
            <person name="Goldstein S."/>
            <person name="Gonzalez A.J."/>
            <person name="Green P.J."/>
            <person name="Hallab A."/>
            <person name="Hartog M."/>
            <person name="Hua A."/>
            <person name="Humphray S.J."/>
            <person name="Jeong D.H."/>
            <person name="Jing Y."/>
            <person name="Jocker A."/>
            <person name="Kenton S.M."/>
            <person name="Kim D.J."/>
            <person name="Klee K."/>
            <person name="Lai H."/>
            <person name="Lang C."/>
            <person name="Lin S."/>
            <person name="Macmil S.L."/>
            <person name="Magdelenat G."/>
            <person name="Matthews L."/>
            <person name="McCorrison J."/>
            <person name="Monaghan E.L."/>
            <person name="Mun J.H."/>
            <person name="Najar F.Z."/>
            <person name="Nicholson C."/>
            <person name="Noirot C."/>
            <person name="O'Bleness M."/>
            <person name="Paule C.R."/>
            <person name="Poulain J."/>
            <person name="Prion F."/>
            <person name="Qin B."/>
            <person name="Qu C."/>
            <person name="Retzel E.F."/>
            <person name="Riddle C."/>
            <person name="Sallet E."/>
            <person name="Samain S."/>
            <person name="Samson N."/>
            <person name="Sanders I."/>
            <person name="Saurat O."/>
            <person name="Scarpelli C."/>
            <person name="Schiex T."/>
            <person name="Segurens B."/>
            <person name="Severin A.J."/>
            <person name="Sherrier D.J."/>
            <person name="Shi R."/>
            <person name="Sims S."/>
            <person name="Singer S.R."/>
            <person name="Sinharoy S."/>
            <person name="Sterck L."/>
            <person name="Viollet A."/>
            <person name="Wang B.B."/>
            <person name="Wang K."/>
            <person name="Wang M."/>
            <person name="Wang X."/>
            <person name="Warfsmann J."/>
            <person name="Weissenbach J."/>
            <person name="White D.D."/>
            <person name="White J.D."/>
            <person name="Wiley G.B."/>
            <person name="Wincker P."/>
            <person name="Xing Y."/>
            <person name="Yang L."/>
            <person name="Yao Z."/>
            <person name="Ying F."/>
            <person name="Zhai J."/>
            <person name="Zhou L."/>
            <person name="Zuber A."/>
            <person name="Denarie J."/>
            <person name="Dixon R.A."/>
            <person name="May G.D."/>
            <person name="Schwartz D.C."/>
            <person name="Rogers J."/>
            <person name="Quetier F."/>
            <person name="Town C.D."/>
            <person name="Roe B.A."/>
        </authorList>
    </citation>
    <scope>NUCLEOTIDE SEQUENCE [LARGE SCALE GENOMIC DNA]</scope>
    <source>
        <strain evidence="1">A17</strain>
        <strain evidence="2 3">cv. Jemalong A17</strain>
    </source>
</reference>
<name>A0A072TYY3_MEDTR</name>
<dbReference type="EMBL" id="CM001223">
    <property type="protein sequence ID" value="KEH22652.1"/>
    <property type="molecule type" value="Genomic_DNA"/>
</dbReference>
<organism evidence="1 3">
    <name type="scientific">Medicago truncatula</name>
    <name type="common">Barrel medic</name>
    <name type="synonym">Medicago tribuloides</name>
    <dbReference type="NCBI Taxonomy" id="3880"/>
    <lineage>
        <taxon>Eukaryota</taxon>
        <taxon>Viridiplantae</taxon>
        <taxon>Streptophyta</taxon>
        <taxon>Embryophyta</taxon>
        <taxon>Tracheophyta</taxon>
        <taxon>Spermatophyta</taxon>
        <taxon>Magnoliopsida</taxon>
        <taxon>eudicotyledons</taxon>
        <taxon>Gunneridae</taxon>
        <taxon>Pentapetalae</taxon>
        <taxon>rosids</taxon>
        <taxon>fabids</taxon>
        <taxon>Fabales</taxon>
        <taxon>Fabaceae</taxon>
        <taxon>Papilionoideae</taxon>
        <taxon>50 kb inversion clade</taxon>
        <taxon>NPAAA clade</taxon>
        <taxon>Hologalegina</taxon>
        <taxon>IRL clade</taxon>
        <taxon>Trifolieae</taxon>
        <taxon>Medicago</taxon>
    </lineage>
</organism>
<keyword evidence="3" id="KW-1185">Reference proteome</keyword>
<dbReference type="Proteomes" id="UP000002051">
    <property type="component" value="Unassembled WGS sequence"/>
</dbReference>
<evidence type="ECO:0000313" key="2">
    <source>
        <dbReference type="EnsemblPlants" id="KEH22652"/>
    </source>
</evidence>
<reference evidence="1 3" key="2">
    <citation type="journal article" date="2014" name="BMC Genomics">
        <title>An improved genome release (version Mt4.0) for the model legume Medicago truncatula.</title>
        <authorList>
            <person name="Tang H."/>
            <person name="Krishnakumar V."/>
            <person name="Bidwell S."/>
            <person name="Rosen B."/>
            <person name="Chan A."/>
            <person name="Zhou S."/>
            <person name="Gentzbittel L."/>
            <person name="Childs K.L."/>
            <person name="Yandell M."/>
            <person name="Gundlach H."/>
            <person name="Mayer K.F."/>
            <person name="Schwartz D.C."/>
            <person name="Town C.D."/>
        </authorList>
    </citation>
    <scope>GENOME REANNOTATION</scope>
    <source>
        <strain evidence="1">A17</strain>
        <strain evidence="2 3">cv. Jemalong A17</strain>
    </source>
</reference>
<dbReference type="AlphaFoldDB" id="A0A072TYY3"/>
<gene>
    <name evidence="1" type="ordered locus">MTR_7g056303</name>
</gene>
<accession>A0A072TYY3</accession>
<evidence type="ECO:0000313" key="1">
    <source>
        <dbReference type="EMBL" id="KEH22652.1"/>
    </source>
</evidence>
<evidence type="ECO:0000313" key="3">
    <source>
        <dbReference type="Proteomes" id="UP000002051"/>
    </source>
</evidence>
<dbReference type="EnsemblPlants" id="KEH22652">
    <property type="protein sequence ID" value="KEH22652"/>
    <property type="gene ID" value="MTR_7g056303"/>
</dbReference>